<dbReference type="PANTHER" id="PTHR21255">
    <property type="entry name" value="T-COMPLEX-ASSOCIATED-TESTIS-EXPRESSED 1/ DYNEIN LIGHT CHAIN"/>
    <property type="match status" value="1"/>
</dbReference>
<dbReference type="CDD" id="cd21451">
    <property type="entry name" value="DLC-like_TCTEX1D"/>
    <property type="match status" value="1"/>
</dbReference>
<keyword evidence="4" id="KW-1185">Reference proteome</keyword>
<dbReference type="GO" id="GO:0005737">
    <property type="term" value="C:cytoplasm"/>
    <property type="evidence" value="ECO:0007669"/>
    <property type="project" value="TreeGrafter"/>
</dbReference>
<feature type="compositionally biased region" description="Polar residues" evidence="2">
    <location>
        <begin position="49"/>
        <end position="61"/>
    </location>
</feature>
<dbReference type="EMBL" id="REGN01007301">
    <property type="protein sequence ID" value="RNA06722.1"/>
    <property type="molecule type" value="Genomic_DNA"/>
</dbReference>
<feature type="region of interest" description="Disordered" evidence="2">
    <location>
        <begin position="44"/>
        <end position="63"/>
    </location>
</feature>
<accession>A0A3M7Q693</accession>
<sequence>MSDKQGAAIRRPSISFVDDAQTSKTGFERRQSIWQAARKSIYPRRMSHAMSQGSRRSSQDNTYHRIKLQNTYRTEPEENEKFKPEKLQTKLYEVLEELLKNRTYDPSKCGQLTKLVSQEIMKEARFQLNSASPRYKLISHVVITDAKGQDIRYGSRCLWDSNSDNVASVTSNQKLLTVQIIFKIQKDLCKNYCFFHCIDDQLVPFENLIRKITGPSKGLFESINEGLGDEVDFVVRGLVYLLAVTTSTGI</sequence>
<dbReference type="GO" id="GO:0005868">
    <property type="term" value="C:cytoplasmic dynein complex"/>
    <property type="evidence" value="ECO:0007669"/>
    <property type="project" value="TreeGrafter"/>
</dbReference>
<evidence type="ECO:0000313" key="3">
    <source>
        <dbReference type="EMBL" id="RNA06722.1"/>
    </source>
</evidence>
<dbReference type="Pfam" id="PF03645">
    <property type="entry name" value="Tctex-1"/>
    <property type="match status" value="1"/>
</dbReference>
<dbReference type="InterPro" id="IPR038586">
    <property type="entry name" value="Tctex-1-like_sf"/>
</dbReference>
<dbReference type="InterPro" id="IPR005334">
    <property type="entry name" value="Tctex-1-like"/>
</dbReference>
<dbReference type="Proteomes" id="UP000276133">
    <property type="component" value="Unassembled WGS sequence"/>
</dbReference>
<dbReference type="GO" id="GO:0045505">
    <property type="term" value="F:dynein intermediate chain binding"/>
    <property type="evidence" value="ECO:0007669"/>
    <property type="project" value="TreeGrafter"/>
</dbReference>
<comment type="similarity">
    <text evidence="1">Belongs to the dynein light chain Tctex-type family.</text>
</comment>
<dbReference type="OrthoDB" id="10248487at2759"/>
<feature type="region of interest" description="Disordered" evidence="2">
    <location>
        <begin position="1"/>
        <end position="30"/>
    </location>
</feature>
<organism evidence="3 4">
    <name type="scientific">Brachionus plicatilis</name>
    <name type="common">Marine rotifer</name>
    <name type="synonym">Brachionus muelleri</name>
    <dbReference type="NCBI Taxonomy" id="10195"/>
    <lineage>
        <taxon>Eukaryota</taxon>
        <taxon>Metazoa</taxon>
        <taxon>Spiralia</taxon>
        <taxon>Gnathifera</taxon>
        <taxon>Rotifera</taxon>
        <taxon>Eurotatoria</taxon>
        <taxon>Monogononta</taxon>
        <taxon>Pseudotrocha</taxon>
        <taxon>Ploima</taxon>
        <taxon>Brachionidae</taxon>
        <taxon>Brachionus</taxon>
    </lineage>
</organism>
<evidence type="ECO:0000256" key="2">
    <source>
        <dbReference type="SAM" id="MobiDB-lite"/>
    </source>
</evidence>
<evidence type="ECO:0000313" key="4">
    <source>
        <dbReference type="Proteomes" id="UP000276133"/>
    </source>
</evidence>
<reference evidence="3 4" key="1">
    <citation type="journal article" date="2018" name="Sci. Rep.">
        <title>Genomic signatures of local adaptation to the degree of environmental predictability in rotifers.</title>
        <authorList>
            <person name="Franch-Gras L."/>
            <person name="Hahn C."/>
            <person name="Garcia-Roger E.M."/>
            <person name="Carmona M.J."/>
            <person name="Serra M."/>
            <person name="Gomez A."/>
        </authorList>
    </citation>
    <scope>NUCLEOTIDE SEQUENCE [LARGE SCALE GENOMIC DNA]</scope>
    <source>
        <strain evidence="3">HYR1</strain>
    </source>
</reference>
<dbReference type="AlphaFoldDB" id="A0A3M7Q693"/>
<comment type="caution">
    <text evidence="3">The sequence shown here is derived from an EMBL/GenBank/DDBJ whole genome shotgun (WGS) entry which is preliminary data.</text>
</comment>
<dbReference type="Gene3D" id="3.30.1140.40">
    <property type="entry name" value="Tctex-1"/>
    <property type="match status" value="1"/>
</dbReference>
<protein>
    <submittedName>
        <fullName evidence="3">Tctex1 domain-containing 4 isoform X4</fullName>
    </submittedName>
</protein>
<name>A0A3M7Q693_BRAPC</name>
<dbReference type="GO" id="GO:0007018">
    <property type="term" value="P:microtubule-based movement"/>
    <property type="evidence" value="ECO:0007669"/>
    <property type="project" value="TreeGrafter"/>
</dbReference>
<dbReference type="PANTHER" id="PTHR21255:SF65">
    <property type="entry name" value="TCTEX1 DOMAIN-CONTAINING PROTEIN 2"/>
    <property type="match status" value="1"/>
</dbReference>
<dbReference type="STRING" id="10195.A0A3M7Q693"/>
<evidence type="ECO:0000256" key="1">
    <source>
        <dbReference type="ARBA" id="ARBA00005361"/>
    </source>
</evidence>
<gene>
    <name evidence="3" type="ORF">BpHYR1_009225</name>
</gene>
<proteinExistence type="inferred from homology"/>